<feature type="region of interest" description="Disordered" evidence="1">
    <location>
        <begin position="146"/>
        <end position="171"/>
    </location>
</feature>
<keyword evidence="4" id="KW-1185">Reference proteome</keyword>
<keyword evidence="2" id="KW-0732">Signal</keyword>
<sequence length="171" mass="17928">MPRIHSFLLLGLLVSPGVHAAVNCADISATPPLSAKPTVLVPVSGEFTSIASQLGAPRGVLAQGFDESQSVDQVLLRLRVESCHNTASLPAPGAARPNDPAAYKPKTAFDNTPYRFNMTQGGKRMTADDFDAWLKANGYSVGRRVDTAKPAPAAPVAAPAEETPAPGKKKK</sequence>
<dbReference type="RefSeq" id="WP_210536637.1">
    <property type="nucleotide sequence ID" value="NZ_JAGKTC010000002.1"/>
</dbReference>
<protein>
    <submittedName>
        <fullName evidence="3">Uncharacterized protein</fullName>
    </submittedName>
</protein>
<feature type="chain" id="PRO_5037601871" evidence="2">
    <location>
        <begin position="21"/>
        <end position="171"/>
    </location>
</feature>
<gene>
    <name evidence="3" type="ORF">J5837_10150</name>
</gene>
<evidence type="ECO:0000313" key="3">
    <source>
        <dbReference type="EMBL" id="MBP3984777.1"/>
    </source>
</evidence>
<dbReference type="AlphaFoldDB" id="A0A940X404"/>
<accession>A0A940X404</accession>
<feature type="compositionally biased region" description="Low complexity" evidence="1">
    <location>
        <begin position="148"/>
        <end position="171"/>
    </location>
</feature>
<dbReference type="EMBL" id="JAGKTC010000002">
    <property type="protein sequence ID" value="MBP3984777.1"/>
    <property type="molecule type" value="Genomic_DNA"/>
</dbReference>
<feature type="signal peptide" evidence="2">
    <location>
        <begin position="1"/>
        <end position="20"/>
    </location>
</feature>
<evidence type="ECO:0000256" key="2">
    <source>
        <dbReference type="SAM" id="SignalP"/>
    </source>
</evidence>
<dbReference type="Proteomes" id="UP000673447">
    <property type="component" value="Unassembled WGS sequence"/>
</dbReference>
<reference evidence="3" key="1">
    <citation type="journal article" date="2016" name="Int. J. Syst. Evol. Microbiol.">
        <title>Pseudoxanthomonas helianthi sp. nov., isolated from roots of Jerusalem artichoke (Helianthus tuberosus).</title>
        <authorList>
            <person name="Kittiwongwattana C."/>
            <person name="Thawai C."/>
        </authorList>
    </citation>
    <scope>NUCLEOTIDE SEQUENCE</scope>
    <source>
        <strain evidence="3">110414</strain>
    </source>
</reference>
<comment type="caution">
    <text evidence="3">The sequence shown here is derived from an EMBL/GenBank/DDBJ whole genome shotgun (WGS) entry which is preliminary data.</text>
</comment>
<evidence type="ECO:0000256" key="1">
    <source>
        <dbReference type="SAM" id="MobiDB-lite"/>
    </source>
</evidence>
<organism evidence="3 4">
    <name type="scientific">Pseudoxanthomonas helianthi</name>
    <dbReference type="NCBI Taxonomy" id="1453541"/>
    <lineage>
        <taxon>Bacteria</taxon>
        <taxon>Pseudomonadati</taxon>
        <taxon>Pseudomonadota</taxon>
        <taxon>Gammaproteobacteria</taxon>
        <taxon>Lysobacterales</taxon>
        <taxon>Lysobacteraceae</taxon>
        <taxon>Pseudoxanthomonas</taxon>
    </lineage>
</organism>
<name>A0A940X404_9GAMM</name>
<evidence type="ECO:0000313" key="4">
    <source>
        <dbReference type="Proteomes" id="UP000673447"/>
    </source>
</evidence>
<proteinExistence type="predicted"/>
<reference evidence="3" key="2">
    <citation type="submission" date="2021-03" db="EMBL/GenBank/DDBJ databases">
        <authorList>
            <person name="Cao W."/>
        </authorList>
    </citation>
    <scope>NUCLEOTIDE SEQUENCE</scope>
    <source>
        <strain evidence="3">110414</strain>
    </source>
</reference>